<proteinExistence type="inferred from homology"/>
<dbReference type="PANTHER" id="PTHR30531:SF12">
    <property type="entry name" value="FLAGELLAR BIOSYNTHETIC PROTEIN FLHB"/>
    <property type="match status" value="1"/>
</dbReference>
<protein>
    <recommendedName>
        <fullName evidence="3 12">Flagellar biosynthetic protein FlhB</fullName>
    </recommendedName>
</protein>
<dbReference type="eggNOG" id="COG1377">
    <property type="taxonomic scope" value="Bacteria"/>
</dbReference>
<dbReference type="OrthoDB" id="9807950at2"/>
<keyword evidence="9 12" id="KW-1133">Transmembrane helix</keyword>
<feature type="transmembrane region" description="Helical" evidence="12">
    <location>
        <begin position="107"/>
        <end position="128"/>
    </location>
</feature>
<feature type="transmembrane region" description="Helical" evidence="12">
    <location>
        <begin position="149"/>
        <end position="175"/>
    </location>
</feature>
<sequence>METSGVWILDLQLFAEGGEKTEKATPRRRQESRRKGQVFRSVDLNSAVILLVGFAVLHFTTPYMLTGIQGFFSRYLSDRALTQLTPATFHVMLLDAILLMAKISFPVIGAVLVAGLLVNLLQVGFVFAGEPLSIKPERVNPVEGFKRIFSLRALIELVKSVAKVVLTGWVVYSVLKKNLYLFPRFVDMEPVSMVMSLGNIIFEMAMKIGVVLLVVGLLDYLYQWWEHEKSLRMSKEELKQEYKQTEGDPQIRSKQRQKQREMAMRRMMAEVPKADVVITNPTHFAVALKYEAEAMTAPVVTAKGQDFLALRIREVAMEHQVALVENPFLARTIYYSTEIGDPIPETLYQAVAEVLAFVYRQKRNLG</sequence>
<dbReference type="Proteomes" id="UP000000378">
    <property type="component" value="Chromosome"/>
</dbReference>
<dbReference type="PANTHER" id="PTHR30531">
    <property type="entry name" value="FLAGELLAR BIOSYNTHETIC PROTEIN FLHB"/>
    <property type="match status" value="1"/>
</dbReference>
<dbReference type="STRING" id="643648.Slip_0972"/>
<evidence type="ECO:0000256" key="4">
    <source>
        <dbReference type="ARBA" id="ARBA00022448"/>
    </source>
</evidence>
<dbReference type="FunFam" id="3.40.1690.10:FF:000001">
    <property type="entry name" value="Flagellar biosynthetic protein FlhB"/>
    <property type="match status" value="1"/>
</dbReference>
<accession>D7CM16</accession>
<evidence type="ECO:0000256" key="11">
    <source>
        <dbReference type="ARBA" id="ARBA00023225"/>
    </source>
</evidence>
<keyword evidence="6 12" id="KW-0812">Transmembrane</keyword>
<dbReference type="InterPro" id="IPR006136">
    <property type="entry name" value="FlhB"/>
</dbReference>
<dbReference type="InterPro" id="IPR029025">
    <property type="entry name" value="T3SS_substrate_exporter_C"/>
</dbReference>
<organism evidence="13 14">
    <name type="scientific">Syntrophothermus lipocalidus (strain DSM 12680 / TGB-C1)</name>
    <dbReference type="NCBI Taxonomy" id="643648"/>
    <lineage>
        <taxon>Bacteria</taxon>
        <taxon>Bacillati</taxon>
        <taxon>Bacillota</taxon>
        <taxon>Clostridia</taxon>
        <taxon>Eubacteriales</taxon>
        <taxon>Syntrophomonadaceae</taxon>
        <taxon>Syntrophothermus</taxon>
    </lineage>
</organism>
<keyword evidence="14" id="KW-1185">Reference proteome</keyword>
<dbReference type="EMBL" id="CP002048">
    <property type="protein sequence ID" value="ADI01751.1"/>
    <property type="molecule type" value="Genomic_DNA"/>
</dbReference>
<dbReference type="Gene3D" id="6.10.250.2080">
    <property type="match status" value="1"/>
</dbReference>
<dbReference type="Pfam" id="PF01312">
    <property type="entry name" value="Bac_export_2"/>
    <property type="match status" value="1"/>
</dbReference>
<dbReference type="GO" id="GO:0009306">
    <property type="term" value="P:protein secretion"/>
    <property type="evidence" value="ECO:0007669"/>
    <property type="project" value="InterPro"/>
</dbReference>
<reference evidence="14" key="1">
    <citation type="journal article" date="2010" name="Stand. Genomic Sci.">
        <title>Complete genome sequence of Syntrophothermus lipocalidus type strain (TGB-C1T).</title>
        <authorList>
            <consortium name="US DOE Joint Genome Institute (JGI-PGF)"/>
            <person name="Djao O."/>
            <person name="Zhang X."/>
            <person name="Lucas S."/>
            <person name="Lapidus A."/>
            <person name="Glavina Del Rio T."/>
            <person name="Nolan M."/>
            <person name="Tice H."/>
            <person name="Cheng J."/>
            <person name="Han C."/>
            <person name="Tapia R."/>
            <person name="Goodwin L."/>
            <person name="Pitluck S."/>
            <person name="Liolios K."/>
            <person name="Ivanova N."/>
            <person name="Mavromatis K."/>
            <person name="Mikhailova N."/>
            <person name="Ovchinnikova G."/>
            <person name="Pati A."/>
            <person name="Brambilla E."/>
            <person name="Chen A."/>
            <person name="Palaniappan K."/>
            <person name="Land M."/>
            <person name="Hauser L."/>
            <person name="Chang Y."/>
            <person name="Jeffries C."/>
            <person name="Rohde M."/>
            <person name="Sikorski J."/>
            <person name="Spring S."/>
            <person name="Goker M."/>
            <person name="Detter J."/>
            <person name="Woyke T."/>
            <person name="Bristow J."/>
            <person name="Eisen J."/>
            <person name="Markowitz V."/>
            <person name="Hugenholtz P."/>
            <person name="Kyrpides N."/>
            <person name="Klenk H."/>
        </authorList>
    </citation>
    <scope>NUCLEOTIDE SEQUENCE [LARGE SCALE GENOMIC DNA]</scope>
    <source>
        <strain evidence="14">DSM 12680 / TGB-C1</strain>
    </source>
</reference>
<keyword evidence="5 12" id="KW-1003">Cell membrane</keyword>
<evidence type="ECO:0000313" key="14">
    <source>
        <dbReference type="Proteomes" id="UP000000378"/>
    </source>
</evidence>
<dbReference type="GO" id="GO:0005886">
    <property type="term" value="C:plasma membrane"/>
    <property type="evidence" value="ECO:0007669"/>
    <property type="project" value="UniProtKB-SubCell"/>
</dbReference>
<evidence type="ECO:0000256" key="10">
    <source>
        <dbReference type="ARBA" id="ARBA00023136"/>
    </source>
</evidence>
<keyword evidence="11 12" id="KW-1006">Bacterial flagellum protein export</keyword>
<evidence type="ECO:0000256" key="6">
    <source>
        <dbReference type="ARBA" id="ARBA00022692"/>
    </source>
</evidence>
<dbReference type="SUPFAM" id="SSF160544">
    <property type="entry name" value="EscU C-terminal domain-like"/>
    <property type="match status" value="1"/>
</dbReference>
<feature type="transmembrane region" description="Helical" evidence="12">
    <location>
        <begin position="47"/>
        <end position="68"/>
    </location>
</feature>
<evidence type="ECO:0000256" key="7">
    <source>
        <dbReference type="ARBA" id="ARBA00022795"/>
    </source>
</evidence>
<name>D7CM16_SYNLT</name>
<evidence type="ECO:0000256" key="12">
    <source>
        <dbReference type="RuleBase" id="RU364091"/>
    </source>
</evidence>
<keyword evidence="8 12" id="KW-0653">Protein transport</keyword>
<reference evidence="13 14" key="2">
    <citation type="journal article" date="2010" name="Stand. Genomic Sci.">
        <title>Complete genome sequence of Syntrophothermus lipocalidus type strain (TGB-C1).</title>
        <authorList>
            <person name="Djao O.D."/>
            <person name="Zhang X."/>
            <person name="Lucas S."/>
            <person name="Lapidus A."/>
            <person name="Del Rio T.G."/>
            <person name="Nolan M."/>
            <person name="Tice H."/>
            <person name="Cheng J.F."/>
            <person name="Han C."/>
            <person name="Tapia R."/>
            <person name="Goodwin L."/>
            <person name="Pitluck S."/>
            <person name="Liolios K."/>
            <person name="Ivanova N."/>
            <person name="Mavromatis K."/>
            <person name="Mikhailova N."/>
            <person name="Ovchinnikova G."/>
            <person name="Pati A."/>
            <person name="Brambilla E."/>
            <person name="Chen A."/>
            <person name="Palaniappan K."/>
            <person name="Land M."/>
            <person name="Hauser L."/>
            <person name="Chang Y.J."/>
            <person name="Jeffries C.D."/>
            <person name="Rohde M."/>
            <person name="Sikorski J."/>
            <person name="Spring S."/>
            <person name="Goker M."/>
            <person name="Detter J.C."/>
            <person name="Woyke T."/>
            <person name="Bristow J."/>
            <person name="Eisen J.A."/>
            <person name="Markowitz V."/>
            <person name="Hugenholtz P."/>
            <person name="Kyrpides N.C."/>
            <person name="Klenk H.P."/>
        </authorList>
    </citation>
    <scope>NUCLEOTIDE SEQUENCE [LARGE SCALE GENOMIC DNA]</scope>
    <source>
        <strain evidence="14">DSM 12680 / TGB-C1</strain>
    </source>
</reference>
<dbReference type="KEGG" id="slp:Slip_0972"/>
<evidence type="ECO:0000256" key="2">
    <source>
        <dbReference type="ARBA" id="ARBA00010690"/>
    </source>
</evidence>
<dbReference type="HOGENOM" id="CLU_041013_1_2_9"/>
<feature type="transmembrane region" description="Helical" evidence="12">
    <location>
        <begin position="195"/>
        <end position="222"/>
    </location>
</feature>
<keyword evidence="10 12" id="KW-0472">Membrane</keyword>
<comment type="subcellular location">
    <subcellularLocation>
        <location evidence="1">Cell membrane</location>
        <topology evidence="1">Multi-pass membrane protein</topology>
    </subcellularLocation>
</comment>
<keyword evidence="4 12" id="KW-0813">Transport</keyword>
<evidence type="ECO:0000256" key="9">
    <source>
        <dbReference type="ARBA" id="ARBA00022989"/>
    </source>
</evidence>
<dbReference type="InterPro" id="IPR006135">
    <property type="entry name" value="T3SS_substrate_exporter"/>
</dbReference>
<keyword evidence="13" id="KW-0966">Cell projection</keyword>
<keyword evidence="13" id="KW-0282">Flagellum</keyword>
<evidence type="ECO:0000256" key="8">
    <source>
        <dbReference type="ARBA" id="ARBA00022927"/>
    </source>
</evidence>
<dbReference type="MEROPS" id="N06.A01"/>
<keyword evidence="13" id="KW-0969">Cilium</keyword>
<dbReference type="AlphaFoldDB" id="D7CM16"/>
<evidence type="ECO:0000313" key="13">
    <source>
        <dbReference type="EMBL" id="ADI01751.1"/>
    </source>
</evidence>
<comment type="function">
    <text evidence="12">Required for formation of the rod structure in the basal body of the flagellar apparatus. Together with FliI and FliH, may constitute the export apparatus of flagellin.</text>
</comment>
<evidence type="ECO:0000256" key="5">
    <source>
        <dbReference type="ARBA" id="ARBA00022475"/>
    </source>
</evidence>
<keyword evidence="7 12" id="KW-1005">Bacterial flagellum biogenesis</keyword>
<evidence type="ECO:0000256" key="3">
    <source>
        <dbReference type="ARBA" id="ARBA00021622"/>
    </source>
</evidence>
<comment type="similarity">
    <text evidence="2 12">Belongs to the type III secretion exporter family.</text>
</comment>
<dbReference type="Gene3D" id="3.40.1690.10">
    <property type="entry name" value="secretion proteins EscU"/>
    <property type="match status" value="1"/>
</dbReference>
<gene>
    <name evidence="12" type="primary">flhB</name>
    <name evidence="13" type="ordered locus">Slip_0972</name>
</gene>
<evidence type="ECO:0000256" key="1">
    <source>
        <dbReference type="ARBA" id="ARBA00004651"/>
    </source>
</evidence>
<dbReference type="PRINTS" id="PR00950">
    <property type="entry name" value="TYPE3IMSPROT"/>
</dbReference>
<dbReference type="GO" id="GO:0044780">
    <property type="term" value="P:bacterial-type flagellum assembly"/>
    <property type="evidence" value="ECO:0007669"/>
    <property type="project" value="InterPro"/>
</dbReference>
<dbReference type="RefSeq" id="WP_013175153.1">
    <property type="nucleotide sequence ID" value="NC_014220.1"/>
</dbReference>
<dbReference type="NCBIfam" id="TIGR00328">
    <property type="entry name" value="flhB"/>
    <property type="match status" value="1"/>
</dbReference>